<evidence type="ECO:0000256" key="2">
    <source>
        <dbReference type="ARBA" id="ARBA00022729"/>
    </source>
</evidence>
<dbReference type="EMBL" id="FPKX01000057">
    <property type="protein sequence ID" value="SFZ98630.1"/>
    <property type="molecule type" value="Genomic_DNA"/>
</dbReference>
<gene>
    <name evidence="6" type="ORF">MNB_SV-5-412</name>
</gene>
<feature type="domain" description="J" evidence="5">
    <location>
        <begin position="203"/>
        <end position="268"/>
    </location>
</feature>
<dbReference type="GO" id="GO:0005783">
    <property type="term" value="C:endoplasmic reticulum"/>
    <property type="evidence" value="ECO:0007669"/>
    <property type="project" value="UniProtKB-SubCell"/>
</dbReference>
<accession>A0A1W1EF40</accession>
<dbReference type="GO" id="GO:0051787">
    <property type="term" value="F:misfolded protein binding"/>
    <property type="evidence" value="ECO:0007669"/>
    <property type="project" value="TreeGrafter"/>
</dbReference>
<dbReference type="InterPro" id="IPR036869">
    <property type="entry name" value="J_dom_sf"/>
</dbReference>
<keyword evidence="4" id="KW-0472">Membrane</keyword>
<organism evidence="6">
    <name type="scientific">hydrothermal vent metagenome</name>
    <dbReference type="NCBI Taxonomy" id="652676"/>
    <lineage>
        <taxon>unclassified sequences</taxon>
        <taxon>metagenomes</taxon>
        <taxon>ecological metagenomes</taxon>
    </lineage>
</organism>
<dbReference type="InterPro" id="IPR051727">
    <property type="entry name" value="DnaJ_C3_Co-chaperones"/>
</dbReference>
<dbReference type="InterPro" id="IPR029024">
    <property type="entry name" value="TerB-like"/>
</dbReference>
<dbReference type="GO" id="GO:0034975">
    <property type="term" value="P:protein folding in endoplasmic reticulum"/>
    <property type="evidence" value="ECO:0007669"/>
    <property type="project" value="TreeGrafter"/>
</dbReference>
<dbReference type="Pfam" id="PF05099">
    <property type="entry name" value="TerB"/>
    <property type="match status" value="1"/>
</dbReference>
<reference evidence="6" key="1">
    <citation type="submission" date="2016-10" db="EMBL/GenBank/DDBJ databases">
        <authorList>
            <person name="de Groot N.N."/>
        </authorList>
    </citation>
    <scope>NUCLEOTIDE SEQUENCE</scope>
</reference>
<dbReference type="Pfam" id="PF00226">
    <property type="entry name" value="DnaJ"/>
    <property type="match status" value="1"/>
</dbReference>
<name>A0A1W1EF40_9ZZZZ</name>
<protein>
    <submittedName>
        <fullName evidence="6">DnaJ-like protein DjlA</fullName>
    </submittedName>
</protein>
<evidence type="ECO:0000256" key="3">
    <source>
        <dbReference type="ARBA" id="ARBA00022824"/>
    </source>
</evidence>
<comment type="subcellular location">
    <subcellularLocation>
        <location evidence="1">Endoplasmic reticulum</location>
    </subcellularLocation>
</comment>
<evidence type="ECO:0000256" key="1">
    <source>
        <dbReference type="ARBA" id="ARBA00004240"/>
    </source>
</evidence>
<evidence type="ECO:0000256" key="4">
    <source>
        <dbReference type="SAM" id="Phobius"/>
    </source>
</evidence>
<dbReference type="CDD" id="cd06257">
    <property type="entry name" value="DnaJ"/>
    <property type="match status" value="1"/>
</dbReference>
<keyword evidence="3" id="KW-0256">Endoplasmic reticulum</keyword>
<dbReference type="InterPro" id="IPR007791">
    <property type="entry name" value="DjlA_N"/>
</dbReference>
<evidence type="ECO:0000259" key="5">
    <source>
        <dbReference type="PROSITE" id="PS50076"/>
    </source>
</evidence>
<dbReference type="AlphaFoldDB" id="A0A1W1EF40"/>
<keyword evidence="4" id="KW-0812">Transmembrane</keyword>
<dbReference type="PANTHER" id="PTHR44140:SF2">
    <property type="entry name" value="LD25575P"/>
    <property type="match status" value="1"/>
</dbReference>
<sequence length="268" mass="30920">MINIRKWIYLAVTLLFLYYVFIVNIWVTLTIVASLYVAFNVYKIYARNKLNKLSGSKELFRQSELGHFVALAAKVAKADGRVSELEAHLVGIMFDDISNVFIEKEKTRAILKEIFSEEKNINNTKEVAESLNNLLGRSILKRRQFIGFLIQLAFVDSGISSDEDNTLRIIATELNISPNEYAAMVSRFENMTQNKQESMGLEEAYEILGVNENDDMVHIKKVHRQLVRKYHPDILMSQKKDEAYIEEATSKMQDINKAYNIIKSHNKE</sequence>
<dbReference type="PRINTS" id="PR00625">
    <property type="entry name" value="JDOMAIN"/>
</dbReference>
<dbReference type="SUPFAM" id="SSF46565">
    <property type="entry name" value="Chaperone J-domain"/>
    <property type="match status" value="1"/>
</dbReference>
<dbReference type="SMART" id="SM00271">
    <property type="entry name" value="DnaJ"/>
    <property type="match status" value="1"/>
</dbReference>
<dbReference type="GO" id="GO:0051087">
    <property type="term" value="F:protein-folding chaperone binding"/>
    <property type="evidence" value="ECO:0007669"/>
    <property type="project" value="TreeGrafter"/>
</dbReference>
<dbReference type="PANTHER" id="PTHR44140">
    <property type="entry name" value="LD25575P"/>
    <property type="match status" value="1"/>
</dbReference>
<dbReference type="Gene3D" id="1.10.287.110">
    <property type="entry name" value="DnaJ domain"/>
    <property type="match status" value="1"/>
</dbReference>
<feature type="transmembrane region" description="Helical" evidence="4">
    <location>
        <begin position="7"/>
        <end position="39"/>
    </location>
</feature>
<dbReference type="Gene3D" id="1.10.3680.10">
    <property type="entry name" value="TerB-like"/>
    <property type="match status" value="1"/>
</dbReference>
<dbReference type="PROSITE" id="PS50076">
    <property type="entry name" value="DNAJ_2"/>
    <property type="match status" value="1"/>
</dbReference>
<proteinExistence type="predicted"/>
<keyword evidence="2" id="KW-0732">Signal</keyword>
<evidence type="ECO:0000313" key="6">
    <source>
        <dbReference type="EMBL" id="SFZ98630.1"/>
    </source>
</evidence>
<dbReference type="InterPro" id="IPR001623">
    <property type="entry name" value="DnaJ_domain"/>
</dbReference>
<keyword evidence="4" id="KW-1133">Transmembrane helix</keyword>